<evidence type="ECO:0000256" key="2">
    <source>
        <dbReference type="ARBA" id="ARBA00022679"/>
    </source>
</evidence>
<dbReference type="EMBL" id="FOMG01000001">
    <property type="protein sequence ID" value="SFC13569.1"/>
    <property type="molecule type" value="Genomic_DNA"/>
</dbReference>
<evidence type="ECO:0000313" key="13">
    <source>
        <dbReference type="Proteomes" id="UP000199263"/>
    </source>
</evidence>
<dbReference type="STRING" id="119641.SAMN05421842_10117"/>
<gene>
    <name evidence="12" type="ORF">SAMN05421842_10117</name>
</gene>
<accession>A0A1I1GP77</accession>
<keyword evidence="7" id="KW-0051">Antiviral defense</keyword>
<evidence type="ECO:0000256" key="3">
    <source>
        <dbReference type="ARBA" id="ARBA00022695"/>
    </source>
</evidence>
<dbReference type="InterPro" id="IPR051083">
    <property type="entry name" value="GrpII_Intron_Splice-Mob/Def"/>
</dbReference>
<keyword evidence="6 12" id="KW-0695">RNA-directed DNA polymerase</keyword>
<dbReference type="RefSeq" id="WP_090087293.1">
    <property type="nucleotide sequence ID" value="NZ_FOMG01000001.1"/>
</dbReference>
<evidence type="ECO:0000259" key="11">
    <source>
        <dbReference type="PROSITE" id="PS50878"/>
    </source>
</evidence>
<proteinExistence type="inferred from homology"/>
<dbReference type="CDD" id="cd03487">
    <property type="entry name" value="RT_Bac_retron_II"/>
    <property type="match status" value="1"/>
</dbReference>
<keyword evidence="5" id="KW-0460">Magnesium</keyword>
<dbReference type="InterPro" id="IPR000477">
    <property type="entry name" value="RT_dom"/>
</dbReference>
<keyword evidence="13" id="KW-1185">Reference proteome</keyword>
<keyword evidence="4" id="KW-0479">Metal-binding</keyword>
<protein>
    <recommendedName>
        <fullName evidence="1">RNA-directed DNA polymerase</fullName>
        <ecNumber evidence="1">2.7.7.49</ecNumber>
    </recommendedName>
</protein>
<dbReference type="GO" id="GO:0051607">
    <property type="term" value="P:defense response to virus"/>
    <property type="evidence" value="ECO:0007669"/>
    <property type="project" value="UniProtKB-KW"/>
</dbReference>
<dbReference type="GO" id="GO:0046872">
    <property type="term" value="F:metal ion binding"/>
    <property type="evidence" value="ECO:0007669"/>
    <property type="project" value="UniProtKB-KW"/>
</dbReference>
<dbReference type="PROSITE" id="PS50878">
    <property type="entry name" value="RT_POL"/>
    <property type="match status" value="1"/>
</dbReference>
<reference evidence="12 13" key="1">
    <citation type="submission" date="2016-10" db="EMBL/GenBank/DDBJ databases">
        <authorList>
            <person name="de Groot N.N."/>
        </authorList>
    </citation>
    <scope>NUCLEOTIDE SEQUENCE [LARGE SCALE GENOMIC DNA]</scope>
    <source>
        <strain evidence="12 13">DSM 12992</strain>
    </source>
</reference>
<keyword evidence="3" id="KW-0548">Nucleotidyltransferase</keyword>
<dbReference type="InterPro" id="IPR000123">
    <property type="entry name" value="Reverse_transcriptase_msDNA"/>
</dbReference>
<dbReference type="PANTHER" id="PTHR34047:SF7">
    <property type="entry name" value="RNA-DIRECTED DNA POLYMERASE"/>
    <property type="match status" value="1"/>
</dbReference>
<comment type="similarity">
    <text evidence="8">Belongs to the bacterial reverse transcriptase family.</text>
</comment>
<evidence type="ECO:0000313" key="12">
    <source>
        <dbReference type="EMBL" id="SFC13569.1"/>
    </source>
</evidence>
<keyword evidence="10" id="KW-0175">Coiled coil</keyword>
<evidence type="ECO:0000256" key="1">
    <source>
        <dbReference type="ARBA" id="ARBA00012493"/>
    </source>
</evidence>
<dbReference type="EC" id="2.7.7.49" evidence="1"/>
<evidence type="ECO:0000256" key="6">
    <source>
        <dbReference type="ARBA" id="ARBA00022918"/>
    </source>
</evidence>
<dbReference type="SUPFAM" id="SSF56672">
    <property type="entry name" value="DNA/RNA polymerases"/>
    <property type="match status" value="1"/>
</dbReference>
<keyword evidence="2" id="KW-0808">Transferase</keyword>
<evidence type="ECO:0000256" key="5">
    <source>
        <dbReference type="ARBA" id="ARBA00022842"/>
    </source>
</evidence>
<name>A0A1I1GP77_9CLOT</name>
<evidence type="ECO:0000256" key="4">
    <source>
        <dbReference type="ARBA" id="ARBA00022723"/>
    </source>
</evidence>
<sequence>MMENHENNMNNRQNYRETVNKMGKKEFTLIKMQEYGFWPKNLPTPYEKQENETKEQYAQRKDLLEKYQKIIDEIANLYEEKDKINERLREFQKKYDETWDYEKIRLDVSKIIMEESIARRAERKKQREFEKRQRSEAWEKEKADKIVFIGKGYSSLLQDTETDDEKLLSQELPLIKDDKELANFLGIEYKKLRFLVYHRDVVSVDHYNRYTIPKKKGGVRNIAAPKSILKNSQRKILEEILSKIPTSNYAHGFLKGRSVVSGAKAHTKQPELLINMDLEDFFPTITFERVRGMFKSFGYSGYVASMIAMICTYCERMKVEVRGEEKYVKTSNRILPQGSPASPMITNIICVKLDKRLSGLASKYSFVYTRYADDMSFSFMNDNSDLNIGKFMGLVSKIIEEEGFNINKNKTKFLRKNNRQCITGIVINNEEIGVPRKWIKRLRAAIYNANKVKNNGDLPSSKVINEISGMTSWIKSVNARRYEDIINDAMDLINSQL</sequence>
<feature type="domain" description="Reverse transcriptase" evidence="11">
    <location>
        <begin position="193"/>
        <end position="427"/>
    </location>
</feature>
<dbReference type="GO" id="GO:0003964">
    <property type="term" value="F:RNA-directed DNA polymerase activity"/>
    <property type="evidence" value="ECO:0007669"/>
    <property type="project" value="UniProtKB-KW"/>
</dbReference>
<evidence type="ECO:0000256" key="10">
    <source>
        <dbReference type="SAM" id="Coils"/>
    </source>
</evidence>
<comment type="catalytic activity">
    <reaction evidence="9">
        <text>DNA(n) + a 2'-deoxyribonucleoside 5'-triphosphate = DNA(n+1) + diphosphate</text>
        <dbReference type="Rhea" id="RHEA:22508"/>
        <dbReference type="Rhea" id="RHEA-COMP:17339"/>
        <dbReference type="Rhea" id="RHEA-COMP:17340"/>
        <dbReference type="ChEBI" id="CHEBI:33019"/>
        <dbReference type="ChEBI" id="CHEBI:61560"/>
        <dbReference type="ChEBI" id="CHEBI:173112"/>
        <dbReference type="EC" id="2.7.7.49"/>
    </reaction>
</comment>
<evidence type="ECO:0000256" key="7">
    <source>
        <dbReference type="ARBA" id="ARBA00023118"/>
    </source>
</evidence>
<dbReference type="GO" id="GO:0003723">
    <property type="term" value="F:RNA binding"/>
    <property type="evidence" value="ECO:0007669"/>
    <property type="project" value="InterPro"/>
</dbReference>
<organism evidence="12 13">
    <name type="scientific">Clostridium uliginosum</name>
    <dbReference type="NCBI Taxonomy" id="119641"/>
    <lineage>
        <taxon>Bacteria</taxon>
        <taxon>Bacillati</taxon>
        <taxon>Bacillota</taxon>
        <taxon>Clostridia</taxon>
        <taxon>Eubacteriales</taxon>
        <taxon>Clostridiaceae</taxon>
        <taxon>Clostridium</taxon>
    </lineage>
</organism>
<evidence type="ECO:0000256" key="8">
    <source>
        <dbReference type="ARBA" id="ARBA00034120"/>
    </source>
</evidence>
<dbReference type="Proteomes" id="UP000199263">
    <property type="component" value="Unassembled WGS sequence"/>
</dbReference>
<dbReference type="Pfam" id="PF00078">
    <property type="entry name" value="RVT_1"/>
    <property type="match status" value="1"/>
</dbReference>
<feature type="coiled-coil region" evidence="10">
    <location>
        <begin position="46"/>
        <end position="94"/>
    </location>
</feature>
<dbReference type="OrthoDB" id="9788687at2"/>
<dbReference type="PANTHER" id="PTHR34047">
    <property type="entry name" value="NUCLEAR INTRON MATURASE 1, MITOCHONDRIAL-RELATED"/>
    <property type="match status" value="1"/>
</dbReference>
<evidence type="ECO:0000256" key="9">
    <source>
        <dbReference type="ARBA" id="ARBA00048173"/>
    </source>
</evidence>
<dbReference type="InterPro" id="IPR043502">
    <property type="entry name" value="DNA/RNA_pol_sf"/>
</dbReference>
<dbReference type="AlphaFoldDB" id="A0A1I1GP77"/>
<dbReference type="PRINTS" id="PR00866">
    <property type="entry name" value="RNADNAPOLMS"/>
</dbReference>